<organism evidence="2 3">
    <name type="scientific">Boothiomyces macroporosus</name>
    <dbReference type="NCBI Taxonomy" id="261099"/>
    <lineage>
        <taxon>Eukaryota</taxon>
        <taxon>Fungi</taxon>
        <taxon>Fungi incertae sedis</taxon>
        <taxon>Chytridiomycota</taxon>
        <taxon>Chytridiomycota incertae sedis</taxon>
        <taxon>Chytridiomycetes</taxon>
        <taxon>Rhizophydiales</taxon>
        <taxon>Terramycetaceae</taxon>
        <taxon>Boothiomyces</taxon>
    </lineage>
</organism>
<dbReference type="Gene3D" id="2.170.270.10">
    <property type="entry name" value="SET domain"/>
    <property type="match status" value="1"/>
</dbReference>
<dbReference type="PROSITE" id="PS50280">
    <property type="entry name" value="SET"/>
    <property type="match status" value="1"/>
</dbReference>
<evidence type="ECO:0000313" key="3">
    <source>
        <dbReference type="Proteomes" id="UP001210925"/>
    </source>
</evidence>
<name>A0AAD5UC37_9FUNG</name>
<sequence length="296" mass="34168">MAAQKKQGGFWKMLSDYNFIILAISGLIISYQSTRILELNRIIGQLDAQVDKYESIIDRYQILDYSQKNITVDDQVEHEPHSHYFDNIEKDPHNPKKPLYPDAQYTYDDFVSIFQVEPIHHSVVSEEVKELLDGHDLFTDDYYLSNSVHIDSMIEKTKSFFEIKDQEAYLRELCYIKWASIETGFGLYAKQDIPANQVIGVYTGIVAVDSDNTDYEWEYQTDEIDGDEVNIGVNALKYGNYLRFANHVGEASNSKPEFVPHNGLWHVLYVAVKDIKKGEEITTDYGDAYFASRPLQ</sequence>
<dbReference type="InterPro" id="IPR046341">
    <property type="entry name" value="SET_dom_sf"/>
</dbReference>
<evidence type="ECO:0000313" key="2">
    <source>
        <dbReference type="EMBL" id="KAJ3253828.1"/>
    </source>
</evidence>
<evidence type="ECO:0000259" key="1">
    <source>
        <dbReference type="PROSITE" id="PS50280"/>
    </source>
</evidence>
<feature type="domain" description="SET" evidence="1">
    <location>
        <begin position="172"/>
        <end position="286"/>
    </location>
</feature>
<reference evidence="2" key="1">
    <citation type="submission" date="2020-05" db="EMBL/GenBank/DDBJ databases">
        <title>Phylogenomic resolution of chytrid fungi.</title>
        <authorList>
            <person name="Stajich J.E."/>
            <person name="Amses K."/>
            <person name="Simmons R."/>
            <person name="Seto K."/>
            <person name="Myers J."/>
            <person name="Bonds A."/>
            <person name="Quandt C.A."/>
            <person name="Barry K."/>
            <person name="Liu P."/>
            <person name="Grigoriev I."/>
            <person name="Longcore J.E."/>
            <person name="James T.Y."/>
        </authorList>
    </citation>
    <scope>NUCLEOTIDE SEQUENCE</scope>
    <source>
        <strain evidence="2">PLAUS21</strain>
    </source>
</reference>
<dbReference type="InterPro" id="IPR001214">
    <property type="entry name" value="SET_dom"/>
</dbReference>
<dbReference type="AlphaFoldDB" id="A0AAD5UC37"/>
<dbReference type="SUPFAM" id="SSF82199">
    <property type="entry name" value="SET domain"/>
    <property type="match status" value="1"/>
</dbReference>
<dbReference type="SMART" id="SM00317">
    <property type="entry name" value="SET"/>
    <property type="match status" value="1"/>
</dbReference>
<comment type="caution">
    <text evidence="2">The sequence shown here is derived from an EMBL/GenBank/DDBJ whole genome shotgun (WGS) entry which is preliminary data.</text>
</comment>
<dbReference type="Proteomes" id="UP001210925">
    <property type="component" value="Unassembled WGS sequence"/>
</dbReference>
<accession>A0AAD5UC37</accession>
<proteinExistence type="predicted"/>
<gene>
    <name evidence="2" type="ORF">HK103_007689</name>
</gene>
<dbReference type="EMBL" id="JADGKB010000099">
    <property type="protein sequence ID" value="KAJ3253828.1"/>
    <property type="molecule type" value="Genomic_DNA"/>
</dbReference>
<keyword evidence="3" id="KW-1185">Reference proteome</keyword>
<dbReference type="Pfam" id="PF00856">
    <property type="entry name" value="SET"/>
    <property type="match status" value="1"/>
</dbReference>
<protein>
    <recommendedName>
        <fullName evidence="1">SET domain-containing protein</fullName>
    </recommendedName>
</protein>